<evidence type="ECO:0000313" key="4">
    <source>
        <dbReference type="Proteomes" id="UP000298111"/>
    </source>
</evidence>
<gene>
    <name evidence="3" type="ORF">D8771_28205</name>
</gene>
<name>A0A6C1C6C0_9ACTN</name>
<dbReference type="GeneID" id="75183520"/>
<feature type="compositionally biased region" description="Low complexity" evidence="1">
    <location>
        <begin position="56"/>
        <end position="68"/>
    </location>
</feature>
<dbReference type="AlphaFoldDB" id="A0A6C1C6C0"/>
<reference evidence="3 4" key="1">
    <citation type="submission" date="2018-10" db="EMBL/GenBank/DDBJ databases">
        <title>Isolation of pseudouridimycin from Streptomyces albus DSM 40763.</title>
        <authorList>
            <person name="Rosenqvist P."/>
            <person name="Metsae-Ketelae M."/>
            <person name="Virta P."/>
        </authorList>
    </citation>
    <scope>NUCLEOTIDE SEQUENCE [LARGE SCALE GENOMIC DNA]</scope>
    <source>
        <strain evidence="3 4">DSM 40763</strain>
    </source>
</reference>
<dbReference type="RefSeq" id="WP_106963629.1">
    <property type="nucleotide sequence ID" value="NZ_BBQG01000072.1"/>
</dbReference>
<comment type="caution">
    <text evidence="3">The sequence shown here is derived from an EMBL/GenBank/DDBJ whole genome shotgun (WGS) entry which is preliminary data.</text>
</comment>
<feature type="compositionally biased region" description="Basic and acidic residues" evidence="1">
    <location>
        <begin position="34"/>
        <end position="55"/>
    </location>
</feature>
<dbReference type="Proteomes" id="UP000298111">
    <property type="component" value="Unassembled WGS sequence"/>
</dbReference>
<sequence>MSAVLALGIGGAVAPAAHAAVGATGAATVQAPADHADYTSKDPRTGRVDKGRAESAGRAGQGAPPARATLSCHSPQLSGRVFAVTCSGQAYRVFVDCSNRVRYVTPVLSGTRRVAVVCPAGTTAIGGGAFGR</sequence>
<evidence type="ECO:0000256" key="2">
    <source>
        <dbReference type="SAM" id="SignalP"/>
    </source>
</evidence>
<protein>
    <submittedName>
        <fullName evidence="3">Uncharacterized protein</fullName>
    </submittedName>
</protein>
<accession>A0A6C1C6C0</accession>
<feature type="chain" id="PRO_5043388933" evidence="2">
    <location>
        <begin position="20"/>
        <end position="132"/>
    </location>
</feature>
<keyword evidence="2" id="KW-0732">Signal</keyword>
<feature type="region of interest" description="Disordered" evidence="1">
    <location>
        <begin position="32"/>
        <end position="70"/>
    </location>
</feature>
<organism evidence="3 4">
    <name type="scientific">Streptomyces albus</name>
    <dbReference type="NCBI Taxonomy" id="1888"/>
    <lineage>
        <taxon>Bacteria</taxon>
        <taxon>Bacillati</taxon>
        <taxon>Actinomycetota</taxon>
        <taxon>Actinomycetes</taxon>
        <taxon>Kitasatosporales</taxon>
        <taxon>Streptomycetaceae</taxon>
        <taxon>Streptomyces</taxon>
    </lineage>
</organism>
<dbReference type="EMBL" id="RCIY01000095">
    <property type="protein sequence ID" value="TGG77411.1"/>
    <property type="molecule type" value="Genomic_DNA"/>
</dbReference>
<evidence type="ECO:0000313" key="3">
    <source>
        <dbReference type="EMBL" id="TGG77411.1"/>
    </source>
</evidence>
<proteinExistence type="predicted"/>
<evidence type="ECO:0000256" key="1">
    <source>
        <dbReference type="SAM" id="MobiDB-lite"/>
    </source>
</evidence>
<feature type="signal peptide" evidence="2">
    <location>
        <begin position="1"/>
        <end position="19"/>
    </location>
</feature>